<evidence type="ECO:0000313" key="2">
    <source>
        <dbReference type="EMBL" id="AJW30652.1"/>
    </source>
</evidence>
<gene>
    <name evidence="2" type="ORF">FA02_0387</name>
</gene>
<protein>
    <submittedName>
        <fullName evidence="2">Aminodeoxychorismate lyase</fullName>
        <ecNumber evidence="2">4.1.3.38</ecNumber>
    </submittedName>
</protein>
<organism evidence="2">
    <name type="scientific">Prochlorococcus marinus str. P0902-H212</name>
    <dbReference type="NCBI Taxonomy" id="1620696"/>
    <lineage>
        <taxon>Bacteria</taxon>
        <taxon>Bacillati</taxon>
        <taxon>Cyanobacteriota</taxon>
        <taxon>Cyanophyceae</taxon>
        <taxon>Synechococcales</taxon>
        <taxon>Prochlorococcaceae</taxon>
        <taxon>Prochlorococcus</taxon>
    </lineage>
</organism>
<dbReference type="CDD" id="cd00449">
    <property type="entry name" value="PLPDE_IV"/>
    <property type="match status" value="1"/>
</dbReference>
<keyword evidence="2" id="KW-0456">Lyase</keyword>
<dbReference type="Gene3D" id="3.20.10.10">
    <property type="entry name" value="D-amino Acid Aminotransferase, subunit A, domain 2"/>
    <property type="match status" value="1"/>
</dbReference>
<proteinExistence type="inferred from homology"/>
<dbReference type="InterPro" id="IPR036038">
    <property type="entry name" value="Aminotransferase-like"/>
</dbReference>
<dbReference type="EC" id="4.1.3.38" evidence="2"/>
<evidence type="ECO:0000256" key="1">
    <source>
        <dbReference type="ARBA" id="ARBA00009320"/>
    </source>
</evidence>
<dbReference type="AlphaFoldDB" id="A0A0D5A2B6"/>
<dbReference type="SUPFAM" id="SSF56752">
    <property type="entry name" value="D-aminoacid aminotransferase-like PLP-dependent enzymes"/>
    <property type="match status" value="1"/>
</dbReference>
<dbReference type="GO" id="GO:0005829">
    <property type="term" value="C:cytosol"/>
    <property type="evidence" value="ECO:0007669"/>
    <property type="project" value="TreeGrafter"/>
</dbReference>
<dbReference type="Pfam" id="PF01063">
    <property type="entry name" value="Aminotran_4"/>
    <property type="match status" value="1"/>
</dbReference>
<comment type="similarity">
    <text evidence="1">Belongs to the class-IV pyridoxal-phosphate-dependent aminotransferase family.</text>
</comment>
<accession>A0A0D5A2B6</accession>
<dbReference type="InterPro" id="IPR050571">
    <property type="entry name" value="Class-IV_PLP-Dep_Aminotrnsfr"/>
</dbReference>
<dbReference type="InterPro" id="IPR001544">
    <property type="entry name" value="Aminotrans_IV"/>
</dbReference>
<dbReference type="GO" id="GO:0046394">
    <property type="term" value="P:carboxylic acid biosynthetic process"/>
    <property type="evidence" value="ECO:0007669"/>
    <property type="project" value="UniProtKB-ARBA"/>
</dbReference>
<dbReference type="Gene3D" id="3.30.470.10">
    <property type="match status" value="1"/>
</dbReference>
<sequence length="286" mass="32700">MEIDATFKRINMTANKKEKLGWINGHWGIFKDLTVPINDRGLNFADGIFETILILNGVPQLLDEHLNRWEKSASILEMNSPPSKEWLISLVEDGINRAQLKNINGVIRLNWTRGESEQRGIDISKTSLHSFWLEIDSYQPNFESISTIISQTERRNSFSRLSSCKTFSYNQGIQARIEAKNLGFNDALLLNSQGEICCATTANILVKRENNWLTPPSNRGCLPGIMRQRGIELNIIKEALIEATPQDNDEWFLINSLSCRPIEKINKKELKISTNPKEFWLSLLKI</sequence>
<dbReference type="PANTHER" id="PTHR42743">
    <property type="entry name" value="AMINO-ACID AMINOTRANSFERASE"/>
    <property type="match status" value="1"/>
</dbReference>
<name>A0A0D5A2B6_PROMR</name>
<dbReference type="GO" id="GO:0008696">
    <property type="term" value="F:4-amino-4-deoxychorismate lyase activity"/>
    <property type="evidence" value="ECO:0007669"/>
    <property type="project" value="UniProtKB-EC"/>
</dbReference>
<dbReference type="EMBL" id="KJ947870">
    <property type="protein sequence ID" value="AJW30652.1"/>
    <property type="molecule type" value="Genomic_DNA"/>
</dbReference>
<dbReference type="InterPro" id="IPR043131">
    <property type="entry name" value="BCAT-like_N"/>
</dbReference>
<dbReference type="InterPro" id="IPR043132">
    <property type="entry name" value="BCAT-like_C"/>
</dbReference>
<reference evidence="2" key="1">
    <citation type="submission" date="2014-06" db="EMBL/GenBank/DDBJ databases">
        <authorList>
            <person name="Berube P.M."/>
        </authorList>
    </citation>
    <scope>NUCLEOTIDE SEQUENCE</scope>
    <source>
        <strain evidence="2">P0902-H212</strain>
    </source>
</reference>
<dbReference type="PANTHER" id="PTHR42743:SF11">
    <property type="entry name" value="AMINODEOXYCHORISMATE LYASE"/>
    <property type="match status" value="1"/>
</dbReference>